<feature type="domain" description="CP-type G" evidence="6">
    <location>
        <begin position="27"/>
        <end position="220"/>
    </location>
</feature>
<dbReference type="PANTHER" id="PTHR32120">
    <property type="entry name" value="SMALL RIBOSOMAL SUBUNIT BIOGENESIS GTPASE RSGA"/>
    <property type="match status" value="1"/>
</dbReference>
<evidence type="ECO:0000256" key="2">
    <source>
        <dbReference type="ARBA" id="ARBA00023134"/>
    </source>
</evidence>
<feature type="region of interest" description="Disordered" evidence="3">
    <location>
        <begin position="292"/>
        <end position="311"/>
    </location>
</feature>
<dbReference type="Proteomes" id="UP001443914">
    <property type="component" value="Unassembled WGS sequence"/>
</dbReference>
<evidence type="ECO:0000259" key="6">
    <source>
        <dbReference type="PROSITE" id="PS51721"/>
    </source>
</evidence>
<evidence type="ECO:0000259" key="5">
    <source>
        <dbReference type="PROSITE" id="PS50936"/>
    </source>
</evidence>
<evidence type="ECO:0008006" key="9">
    <source>
        <dbReference type="Google" id="ProtNLM"/>
    </source>
</evidence>
<feature type="domain" description="EngC GTPase" evidence="5">
    <location>
        <begin position="36"/>
        <end position="218"/>
    </location>
</feature>
<feature type="transmembrane region" description="Helical" evidence="4">
    <location>
        <begin position="324"/>
        <end position="347"/>
    </location>
</feature>
<dbReference type="Gene3D" id="1.10.40.50">
    <property type="entry name" value="Probable gtpase engc, domain 3"/>
    <property type="match status" value="1"/>
</dbReference>
<evidence type="ECO:0000256" key="1">
    <source>
        <dbReference type="ARBA" id="ARBA00022741"/>
    </source>
</evidence>
<dbReference type="InterPro" id="IPR030378">
    <property type="entry name" value="G_CP_dom"/>
</dbReference>
<accession>A0AAW1HGF7</accession>
<evidence type="ECO:0000256" key="4">
    <source>
        <dbReference type="SAM" id="Phobius"/>
    </source>
</evidence>
<dbReference type="GO" id="GO:0003924">
    <property type="term" value="F:GTPase activity"/>
    <property type="evidence" value="ECO:0007669"/>
    <property type="project" value="InterPro"/>
</dbReference>
<keyword evidence="2" id="KW-0342">GTP-binding</keyword>
<organism evidence="7 8">
    <name type="scientific">Saponaria officinalis</name>
    <name type="common">Common soapwort</name>
    <name type="synonym">Lychnis saponaria</name>
    <dbReference type="NCBI Taxonomy" id="3572"/>
    <lineage>
        <taxon>Eukaryota</taxon>
        <taxon>Viridiplantae</taxon>
        <taxon>Streptophyta</taxon>
        <taxon>Embryophyta</taxon>
        <taxon>Tracheophyta</taxon>
        <taxon>Spermatophyta</taxon>
        <taxon>Magnoliopsida</taxon>
        <taxon>eudicotyledons</taxon>
        <taxon>Gunneridae</taxon>
        <taxon>Pentapetalae</taxon>
        <taxon>Caryophyllales</taxon>
        <taxon>Caryophyllaceae</taxon>
        <taxon>Caryophylleae</taxon>
        <taxon>Saponaria</taxon>
    </lineage>
</organism>
<keyword evidence="4" id="KW-0472">Membrane</keyword>
<dbReference type="PROSITE" id="PS51721">
    <property type="entry name" value="G_CP"/>
    <property type="match status" value="1"/>
</dbReference>
<dbReference type="InterPro" id="IPR004881">
    <property type="entry name" value="Ribosome_biogen_GTPase_RsgA"/>
</dbReference>
<reference evidence="7" key="1">
    <citation type="submission" date="2024-03" db="EMBL/GenBank/DDBJ databases">
        <title>WGS assembly of Saponaria officinalis var. Norfolk2.</title>
        <authorList>
            <person name="Jenkins J."/>
            <person name="Shu S."/>
            <person name="Grimwood J."/>
            <person name="Barry K."/>
            <person name="Goodstein D."/>
            <person name="Schmutz J."/>
            <person name="Leebens-Mack J."/>
            <person name="Osbourn A."/>
        </authorList>
    </citation>
    <scope>NUCLEOTIDE SEQUENCE [LARGE SCALE GENOMIC DNA]</scope>
    <source>
        <strain evidence="7">JIC</strain>
    </source>
</reference>
<dbReference type="GO" id="GO:0005525">
    <property type="term" value="F:GTP binding"/>
    <property type="evidence" value="ECO:0007669"/>
    <property type="project" value="UniProtKB-KW"/>
</dbReference>
<dbReference type="PROSITE" id="PS50936">
    <property type="entry name" value="ENGC_GTPASE"/>
    <property type="match status" value="1"/>
</dbReference>
<evidence type="ECO:0000313" key="7">
    <source>
        <dbReference type="EMBL" id="KAK9675410.1"/>
    </source>
</evidence>
<gene>
    <name evidence="7" type="ORF">RND81_11G006000</name>
</gene>
<dbReference type="InterPro" id="IPR027417">
    <property type="entry name" value="P-loop_NTPase"/>
</dbReference>
<dbReference type="PANTHER" id="PTHR32120:SF11">
    <property type="entry name" value="SMALL RIBOSOMAL SUBUNIT BIOGENESIS GTPASE RSGA 1, MITOCHONDRIAL-RELATED"/>
    <property type="match status" value="1"/>
</dbReference>
<dbReference type="Gene3D" id="3.40.50.300">
    <property type="entry name" value="P-loop containing nucleotide triphosphate hydrolases"/>
    <property type="match status" value="2"/>
</dbReference>
<dbReference type="SUPFAM" id="SSF52540">
    <property type="entry name" value="P-loop containing nucleoside triphosphate hydrolases"/>
    <property type="match status" value="1"/>
</dbReference>
<dbReference type="CDD" id="cd01854">
    <property type="entry name" value="YjeQ_EngC"/>
    <property type="match status" value="1"/>
</dbReference>
<dbReference type="Pfam" id="PF03193">
    <property type="entry name" value="RsgA_GTPase"/>
    <property type="match status" value="2"/>
</dbReference>
<comment type="caution">
    <text evidence="7">The sequence shown here is derived from an EMBL/GenBank/DDBJ whole genome shotgun (WGS) entry which is preliminary data.</text>
</comment>
<keyword evidence="4" id="KW-0812">Transmembrane</keyword>
<dbReference type="AlphaFoldDB" id="A0AAW1HGF7"/>
<dbReference type="InterPro" id="IPR010914">
    <property type="entry name" value="RsgA_GTPase_dom"/>
</dbReference>
<keyword evidence="1" id="KW-0547">Nucleotide-binding</keyword>
<evidence type="ECO:0000313" key="8">
    <source>
        <dbReference type="Proteomes" id="UP001443914"/>
    </source>
</evidence>
<proteinExistence type="predicted"/>
<keyword evidence="8" id="KW-1185">Reference proteome</keyword>
<evidence type="ECO:0000256" key="3">
    <source>
        <dbReference type="SAM" id="MobiDB-lite"/>
    </source>
</evidence>
<sequence length="348" mass="39407">MLCSSIILRALHQIDRRGMIEDVFPRHSEVSDPPIANADRILVLFSMDQPKLESFSLTRFLVEAESTGIPLTLALNKCDLVPEEVVAEWKSRLRRWGYTPIFCSVQSKRGLDSLAFALRDRTTFISGRGGVGKSHTSRDHTTVIVGPIGVGKSSVINALRSTDSSHTVTDEISGSKWLEAQQVGEVSARSGRRKRTTRHVSLLPLAEGGYLADTPGFNQPRLLKVTEHSLAQAFPEIREMIQKNEPKKCAFKNCLHIGEPGCVVAGGWERYPYYLLLGEIISDEREGKVRNTVGDKGVTKAEPRPKPKKHTRVYRRKKEENKWFFFEAFFTILLYEILFCNCIFYFFQ</sequence>
<keyword evidence="4" id="KW-1133">Transmembrane helix</keyword>
<protein>
    <recommendedName>
        <fullName evidence="9">Small ribosomal subunit biogenesis GTPase RsgA</fullName>
    </recommendedName>
</protein>
<name>A0AAW1HGF7_SAPOF</name>
<dbReference type="EMBL" id="JBDFQZ010000011">
    <property type="protein sequence ID" value="KAK9675410.1"/>
    <property type="molecule type" value="Genomic_DNA"/>
</dbReference>